<dbReference type="GO" id="GO:0009103">
    <property type="term" value="P:lipopolysaccharide biosynthetic process"/>
    <property type="evidence" value="ECO:0007669"/>
    <property type="project" value="TreeGrafter"/>
</dbReference>
<evidence type="ECO:0000259" key="2">
    <source>
        <dbReference type="Pfam" id="PF00534"/>
    </source>
</evidence>
<dbReference type="AlphaFoldDB" id="A0A0R2GXL6"/>
<dbReference type="RefSeq" id="WP_056993679.1">
    <property type="nucleotide sequence ID" value="NZ_JQBA01000002.1"/>
</dbReference>
<dbReference type="Proteomes" id="UP000051639">
    <property type="component" value="Unassembled WGS sequence"/>
</dbReference>
<dbReference type="Gene3D" id="3.40.50.2000">
    <property type="entry name" value="Glycogen Phosphorylase B"/>
    <property type="match status" value="2"/>
</dbReference>
<evidence type="ECO:0000313" key="5">
    <source>
        <dbReference type="Proteomes" id="UP000051639"/>
    </source>
</evidence>
<evidence type="ECO:0000259" key="3">
    <source>
        <dbReference type="Pfam" id="PF13439"/>
    </source>
</evidence>
<dbReference type="PANTHER" id="PTHR46401:SF2">
    <property type="entry name" value="GLYCOSYLTRANSFERASE WBBK-RELATED"/>
    <property type="match status" value="1"/>
</dbReference>
<dbReference type="PATRIC" id="fig|148604.4.peg.747"/>
<dbReference type="CDD" id="cd03801">
    <property type="entry name" value="GT4_PimA-like"/>
    <property type="match status" value="1"/>
</dbReference>
<feature type="domain" description="Glycosyltransferase subfamily 4-like N-terminal" evidence="3">
    <location>
        <begin position="23"/>
        <end position="172"/>
    </location>
</feature>
<name>A0A0R2GXL6_9LACO</name>
<evidence type="ECO:0000256" key="1">
    <source>
        <dbReference type="ARBA" id="ARBA00022679"/>
    </source>
</evidence>
<keyword evidence="1 4" id="KW-0808">Transferase</keyword>
<reference evidence="4 5" key="1">
    <citation type="journal article" date="2015" name="Genome Announc.">
        <title>Expanding the biotechnology potential of lactobacilli through comparative genomics of 213 strains and associated genera.</title>
        <authorList>
            <person name="Sun Z."/>
            <person name="Harris H.M."/>
            <person name="McCann A."/>
            <person name="Guo C."/>
            <person name="Argimon S."/>
            <person name="Zhang W."/>
            <person name="Yang X."/>
            <person name="Jeffery I.B."/>
            <person name="Cooney J.C."/>
            <person name="Kagawa T.F."/>
            <person name="Liu W."/>
            <person name="Song Y."/>
            <person name="Salvetti E."/>
            <person name="Wrobel A."/>
            <person name="Rasinkangas P."/>
            <person name="Parkhill J."/>
            <person name="Rea M.C."/>
            <person name="O'Sullivan O."/>
            <person name="Ritari J."/>
            <person name="Douillard F.P."/>
            <person name="Paul Ross R."/>
            <person name="Yang R."/>
            <person name="Briner A.E."/>
            <person name="Felis G.E."/>
            <person name="de Vos W.M."/>
            <person name="Barrangou R."/>
            <person name="Klaenhammer T.R."/>
            <person name="Caufield P.W."/>
            <person name="Cui Y."/>
            <person name="Zhang H."/>
            <person name="O'Toole P.W."/>
        </authorList>
    </citation>
    <scope>NUCLEOTIDE SEQUENCE [LARGE SCALE GENOMIC DNA]</scope>
    <source>
        <strain evidence="4 5">DSM 14792</strain>
    </source>
</reference>
<dbReference type="Pfam" id="PF13439">
    <property type="entry name" value="Glyco_transf_4"/>
    <property type="match status" value="1"/>
</dbReference>
<dbReference type="GO" id="GO:0016757">
    <property type="term" value="F:glycosyltransferase activity"/>
    <property type="evidence" value="ECO:0007669"/>
    <property type="project" value="InterPro"/>
</dbReference>
<keyword evidence="5" id="KW-1185">Reference proteome</keyword>
<dbReference type="InterPro" id="IPR001296">
    <property type="entry name" value="Glyco_trans_1"/>
</dbReference>
<feature type="domain" description="Glycosyl transferase family 1" evidence="2">
    <location>
        <begin position="191"/>
        <end position="345"/>
    </location>
</feature>
<dbReference type="SUPFAM" id="SSF53756">
    <property type="entry name" value="UDP-Glycosyltransferase/glycogen phosphorylase"/>
    <property type="match status" value="1"/>
</dbReference>
<dbReference type="PANTHER" id="PTHR46401">
    <property type="entry name" value="GLYCOSYLTRANSFERASE WBBK-RELATED"/>
    <property type="match status" value="1"/>
</dbReference>
<accession>A0A0R2GXL6</accession>
<evidence type="ECO:0000313" key="4">
    <source>
        <dbReference type="EMBL" id="KRN45521.1"/>
    </source>
</evidence>
<dbReference type="OrthoDB" id="9768685at2"/>
<dbReference type="InterPro" id="IPR028098">
    <property type="entry name" value="Glyco_trans_4-like_N"/>
</dbReference>
<sequence>MKIGYISPTDPHLDVKAWSGSYYNICQALEEEGHDVEWVKYGHLLDKVIAKIYRLFYGKQGHYTHSRIASFYHGWTIKSNLEEFDLIFVPGQIEVVAGLKTKTPIVYYSDATIPLMTDYYWFGLKRRAIKEAKKIEKKGLEKAKYCLFASEWAKASALTDYGIEPEKLKVFPFGPGVKSTYTGKINNPISDLKLFFSGVEWERKGARIAVDTVKELNERGINSTLMMCGLKEVPLSVLNEKYIENLGFLDKNNPKDLAKYQKCWEQANIFILPTRAECAGIVFSEAVSYGVPSLTTDTGGISSYVKNGINGKRLPLEATYLDYADCIEKWLQDGTLQILSNNAREYFEDNISWKVWGKRFSDLCS</sequence>
<dbReference type="Pfam" id="PF00534">
    <property type="entry name" value="Glycos_transf_1"/>
    <property type="match status" value="1"/>
</dbReference>
<gene>
    <name evidence="4" type="ORF">IV41_GL000739</name>
</gene>
<dbReference type="EMBL" id="JQBA01000002">
    <property type="protein sequence ID" value="KRN45521.1"/>
    <property type="molecule type" value="Genomic_DNA"/>
</dbReference>
<protein>
    <submittedName>
        <fullName evidence="4">Glycosyltransferase, group 1 family protein</fullName>
    </submittedName>
</protein>
<organism evidence="4 5">
    <name type="scientific">Limosilactobacillus ingluviei</name>
    <dbReference type="NCBI Taxonomy" id="148604"/>
    <lineage>
        <taxon>Bacteria</taxon>
        <taxon>Bacillati</taxon>
        <taxon>Bacillota</taxon>
        <taxon>Bacilli</taxon>
        <taxon>Lactobacillales</taxon>
        <taxon>Lactobacillaceae</taxon>
        <taxon>Limosilactobacillus</taxon>
    </lineage>
</organism>
<comment type="caution">
    <text evidence="4">The sequence shown here is derived from an EMBL/GenBank/DDBJ whole genome shotgun (WGS) entry which is preliminary data.</text>
</comment>
<proteinExistence type="predicted"/>